<protein>
    <submittedName>
        <fullName evidence="1">Uncharacterized protein</fullName>
    </submittedName>
</protein>
<dbReference type="AlphaFoldDB" id="A0A699ZR91"/>
<evidence type="ECO:0000313" key="2">
    <source>
        <dbReference type="Proteomes" id="UP000485058"/>
    </source>
</evidence>
<name>A0A699ZR91_HAELA</name>
<evidence type="ECO:0000313" key="1">
    <source>
        <dbReference type="EMBL" id="GFH21284.1"/>
    </source>
</evidence>
<comment type="caution">
    <text evidence="1">The sequence shown here is derived from an EMBL/GenBank/DDBJ whole genome shotgun (WGS) entry which is preliminary data.</text>
</comment>
<dbReference type="Proteomes" id="UP000485058">
    <property type="component" value="Unassembled WGS sequence"/>
</dbReference>
<dbReference type="EMBL" id="BLLF01001797">
    <property type="protein sequence ID" value="GFH21284.1"/>
    <property type="molecule type" value="Genomic_DNA"/>
</dbReference>
<dbReference type="PROSITE" id="PS51257">
    <property type="entry name" value="PROKAR_LIPOPROTEIN"/>
    <property type="match status" value="1"/>
</dbReference>
<gene>
    <name evidence="1" type="ORF">HaLaN_18554</name>
</gene>
<organism evidence="1 2">
    <name type="scientific">Haematococcus lacustris</name>
    <name type="common">Green alga</name>
    <name type="synonym">Haematococcus pluvialis</name>
    <dbReference type="NCBI Taxonomy" id="44745"/>
    <lineage>
        <taxon>Eukaryota</taxon>
        <taxon>Viridiplantae</taxon>
        <taxon>Chlorophyta</taxon>
        <taxon>core chlorophytes</taxon>
        <taxon>Chlorophyceae</taxon>
        <taxon>CS clade</taxon>
        <taxon>Chlamydomonadales</taxon>
        <taxon>Haematococcaceae</taxon>
        <taxon>Haematococcus</taxon>
    </lineage>
</organism>
<sequence length="97" mass="10154">MQVKKQAQKRWPDRILALAYGAASFSGSGSVGCRGVPVSQMRKEAVKQFGAGRVVLVEEFRTSRVSSAYSSPSEALPGQPPESFRVVLGGGGVKAAG</sequence>
<proteinExistence type="predicted"/>
<reference evidence="1 2" key="1">
    <citation type="submission" date="2020-02" db="EMBL/GenBank/DDBJ databases">
        <title>Draft genome sequence of Haematococcus lacustris strain NIES-144.</title>
        <authorList>
            <person name="Morimoto D."/>
            <person name="Nakagawa S."/>
            <person name="Yoshida T."/>
            <person name="Sawayama S."/>
        </authorList>
    </citation>
    <scope>NUCLEOTIDE SEQUENCE [LARGE SCALE GENOMIC DNA]</scope>
    <source>
        <strain evidence="1 2">NIES-144</strain>
    </source>
</reference>
<keyword evidence="2" id="KW-1185">Reference proteome</keyword>
<accession>A0A699ZR91</accession>